<evidence type="ECO:0000256" key="1">
    <source>
        <dbReference type="SAM" id="Phobius"/>
    </source>
</evidence>
<reference evidence="3" key="1">
    <citation type="submission" date="2018-03" db="EMBL/GenBank/DDBJ databases">
        <authorList>
            <person name="Zecchin S."/>
        </authorList>
    </citation>
    <scope>NUCLEOTIDE SEQUENCE [LARGE SCALE GENOMIC DNA]</scope>
</reference>
<keyword evidence="1" id="KW-1133">Transmembrane helix</keyword>
<accession>A0A2U3QJX9</accession>
<gene>
    <name evidence="2" type="ORF">NBG4_670017</name>
</gene>
<organism evidence="2 3">
    <name type="scientific">Candidatus Sulfobium mesophilum</name>
    <dbReference type="NCBI Taxonomy" id="2016548"/>
    <lineage>
        <taxon>Bacteria</taxon>
        <taxon>Pseudomonadati</taxon>
        <taxon>Nitrospirota</taxon>
        <taxon>Nitrospiria</taxon>
        <taxon>Nitrospirales</taxon>
        <taxon>Nitrospiraceae</taxon>
        <taxon>Candidatus Sulfobium</taxon>
    </lineage>
</organism>
<dbReference type="EMBL" id="OUUY01000116">
    <property type="protein sequence ID" value="SPQ01708.1"/>
    <property type="molecule type" value="Genomic_DNA"/>
</dbReference>
<sequence>MFKTSLGVAVVEDLHPLPVISKTNAAMTINEYCFFNLCFLSVLVILFYFETIFQALFAGGPKPSRKGVVLSATWNYFLLVNDADIVWFLVTLLNV</sequence>
<evidence type="ECO:0000313" key="2">
    <source>
        <dbReference type="EMBL" id="SPQ01708.1"/>
    </source>
</evidence>
<keyword evidence="1" id="KW-0472">Membrane</keyword>
<feature type="transmembrane region" description="Helical" evidence="1">
    <location>
        <begin position="73"/>
        <end position="93"/>
    </location>
</feature>
<feature type="transmembrane region" description="Helical" evidence="1">
    <location>
        <begin position="32"/>
        <end position="53"/>
    </location>
</feature>
<proteinExistence type="predicted"/>
<name>A0A2U3QJX9_9BACT</name>
<dbReference type="Proteomes" id="UP000245125">
    <property type="component" value="Unassembled WGS sequence"/>
</dbReference>
<keyword evidence="3" id="KW-1185">Reference proteome</keyword>
<evidence type="ECO:0000313" key="3">
    <source>
        <dbReference type="Proteomes" id="UP000245125"/>
    </source>
</evidence>
<keyword evidence="1" id="KW-0812">Transmembrane</keyword>
<protein>
    <submittedName>
        <fullName evidence="2">Uncharacterized protein</fullName>
    </submittedName>
</protein>
<dbReference type="AlphaFoldDB" id="A0A2U3QJX9"/>